<reference evidence="2" key="1">
    <citation type="journal article" date="2022" name="bioRxiv">
        <title>Thiovibrio frasassiensisgen. nov., sp. nov., an autotrophic, elemental sulfur disproportionating bacterium isolated from sulfidic karst sediment, and proposal of Thiovibrionaceae fam. nov.</title>
        <authorList>
            <person name="Aronson H."/>
            <person name="Thomas C."/>
            <person name="Bhattacharyya M."/>
            <person name="Eckstein S."/>
            <person name="Jensen S."/>
            <person name="Barco R."/>
            <person name="Macalady J."/>
            <person name="Amend J."/>
        </authorList>
    </citation>
    <scope>NUCLEOTIDE SEQUENCE</scope>
    <source>
        <strain evidence="2">RS19-109</strain>
    </source>
</reference>
<dbReference type="InterPro" id="IPR022525">
    <property type="entry name" value="GNAT_AblB"/>
</dbReference>
<dbReference type="Pfam" id="PF00583">
    <property type="entry name" value="Acetyltransf_1"/>
    <property type="match status" value="1"/>
</dbReference>
<dbReference type="Gene3D" id="3.40.630.30">
    <property type="match status" value="1"/>
</dbReference>
<name>A0A9X4MF72_9BACT</name>
<dbReference type="CDD" id="cd04301">
    <property type="entry name" value="NAT_SF"/>
    <property type="match status" value="1"/>
</dbReference>
<feature type="domain" description="N-acetyltransferase" evidence="1">
    <location>
        <begin position="128"/>
        <end position="278"/>
    </location>
</feature>
<dbReference type="PROSITE" id="PS51186">
    <property type="entry name" value="GNAT"/>
    <property type="match status" value="1"/>
</dbReference>
<dbReference type="Proteomes" id="UP001154240">
    <property type="component" value="Unassembled WGS sequence"/>
</dbReference>
<dbReference type="EMBL" id="JAPHEH010000001">
    <property type="protein sequence ID" value="MDG4475188.1"/>
    <property type="molecule type" value="Genomic_DNA"/>
</dbReference>
<dbReference type="AlphaFoldDB" id="A0A9X4MF72"/>
<dbReference type="InterPro" id="IPR000182">
    <property type="entry name" value="GNAT_dom"/>
</dbReference>
<proteinExistence type="predicted"/>
<accession>A0A9X4MF72</accession>
<gene>
    <name evidence="2" type="primary">ablB</name>
    <name evidence="2" type="ORF">OLX77_03315</name>
</gene>
<dbReference type="InterPro" id="IPR016181">
    <property type="entry name" value="Acyl_CoA_acyltransferase"/>
</dbReference>
<evidence type="ECO:0000259" key="1">
    <source>
        <dbReference type="PROSITE" id="PS51186"/>
    </source>
</evidence>
<evidence type="ECO:0000313" key="3">
    <source>
        <dbReference type="Proteomes" id="UP001154240"/>
    </source>
</evidence>
<dbReference type="NCBIfam" id="TIGR03827">
    <property type="entry name" value="GNAT_ablB"/>
    <property type="match status" value="1"/>
</dbReference>
<dbReference type="SUPFAM" id="SSF55729">
    <property type="entry name" value="Acyl-CoA N-acyltransferases (Nat)"/>
    <property type="match status" value="1"/>
</dbReference>
<sequence>MKPDAIEQLGDSLIQHGKVNDRAYVMKVGKGDCTGIVDFVVALAQRKGYSKIFAKVPTFARSRFLERGFVEEARIPDLFQGKGDSFFLSRFFSAERGQEKEPELVSQVLEIAEQKAGTLEEVGLPSGLTCRTMEKDDVEEMAQLYRQVFASYPFPIHDPEYLAQTMDENLIYFGIRNEDKLIALSSAEIDFAGQNAEMTDFATLPEARGLGLATHLLAKMEKAIRRIGIKTAFTIARAYSFGMNITFAKHGYTYAGPLVNNTQISGDLQSMNVWHKRL</sequence>
<reference evidence="2" key="2">
    <citation type="submission" date="2022-10" db="EMBL/GenBank/DDBJ databases">
        <authorList>
            <person name="Aronson H.S."/>
        </authorList>
    </citation>
    <scope>NUCLEOTIDE SEQUENCE</scope>
    <source>
        <strain evidence="2">RS19-109</strain>
    </source>
</reference>
<organism evidence="2 3">
    <name type="scientific">Thiovibrio frasassiensis</name>
    <dbReference type="NCBI Taxonomy" id="2984131"/>
    <lineage>
        <taxon>Bacteria</taxon>
        <taxon>Pseudomonadati</taxon>
        <taxon>Thermodesulfobacteriota</taxon>
        <taxon>Desulfobulbia</taxon>
        <taxon>Desulfobulbales</taxon>
        <taxon>Thiovibrionaceae</taxon>
        <taxon>Thiovibrio</taxon>
    </lineage>
</organism>
<dbReference type="GO" id="GO:0008080">
    <property type="term" value="F:N-acetyltransferase activity"/>
    <property type="evidence" value="ECO:0007669"/>
    <property type="project" value="InterPro"/>
</dbReference>
<evidence type="ECO:0000313" key="2">
    <source>
        <dbReference type="EMBL" id="MDG4475188.1"/>
    </source>
</evidence>
<comment type="caution">
    <text evidence="2">The sequence shown here is derived from an EMBL/GenBank/DDBJ whole genome shotgun (WGS) entry which is preliminary data.</text>
</comment>
<keyword evidence="3" id="KW-1185">Reference proteome</keyword>
<protein>
    <submittedName>
        <fullName evidence="2">Beta-lysine N-acetyltransferase</fullName>
    </submittedName>
</protein>
<dbReference type="RefSeq" id="WP_307632163.1">
    <property type="nucleotide sequence ID" value="NZ_JAPHEH010000001.1"/>
</dbReference>